<gene>
    <name evidence="8" type="ORF">WQQ_06750</name>
</gene>
<dbReference type="PROSITE" id="PS50850">
    <property type="entry name" value="MFS"/>
    <property type="match status" value="1"/>
</dbReference>
<accession>I8T9P8</accession>
<dbReference type="InterPro" id="IPR011701">
    <property type="entry name" value="MFS"/>
</dbReference>
<evidence type="ECO:0000313" key="9">
    <source>
        <dbReference type="Proteomes" id="UP000003704"/>
    </source>
</evidence>
<dbReference type="Pfam" id="PF07690">
    <property type="entry name" value="MFS_1"/>
    <property type="match status" value="1"/>
</dbReference>
<organism evidence="8 9">
    <name type="scientific">Hydrocarboniphaga effusa AP103</name>
    <dbReference type="NCBI Taxonomy" id="1172194"/>
    <lineage>
        <taxon>Bacteria</taxon>
        <taxon>Pseudomonadati</taxon>
        <taxon>Pseudomonadota</taxon>
        <taxon>Gammaproteobacteria</taxon>
        <taxon>Nevskiales</taxon>
        <taxon>Nevskiaceae</taxon>
        <taxon>Hydrocarboniphaga</taxon>
    </lineage>
</organism>
<feature type="transmembrane region" description="Helical" evidence="6">
    <location>
        <begin position="309"/>
        <end position="330"/>
    </location>
</feature>
<dbReference type="Gene3D" id="1.20.1250.20">
    <property type="entry name" value="MFS general substrate transporter like domains"/>
    <property type="match status" value="1"/>
</dbReference>
<evidence type="ECO:0000256" key="4">
    <source>
        <dbReference type="ARBA" id="ARBA00022989"/>
    </source>
</evidence>
<feature type="transmembrane region" description="Helical" evidence="6">
    <location>
        <begin position="237"/>
        <end position="256"/>
    </location>
</feature>
<feature type="transmembrane region" description="Helical" evidence="6">
    <location>
        <begin position="336"/>
        <end position="359"/>
    </location>
</feature>
<feature type="transmembrane region" description="Helical" evidence="6">
    <location>
        <begin position="85"/>
        <end position="104"/>
    </location>
</feature>
<evidence type="ECO:0000256" key="5">
    <source>
        <dbReference type="ARBA" id="ARBA00023136"/>
    </source>
</evidence>
<protein>
    <recommendedName>
        <fullName evidence="7">Major facilitator superfamily (MFS) profile domain-containing protein</fullName>
    </recommendedName>
</protein>
<dbReference type="GO" id="GO:0022857">
    <property type="term" value="F:transmembrane transporter activity"/>
    <property type="evidence" value="ECO:0007669"/>
    <property type="project" value="InterPro"/>
</dbReference>
<feature type="transmembrane region" description="Helical" evidence="6">
    <location>
        <begin position="144"/>
        <end position="165"/>
    </location>
</feature>
<evidence type="ECO:0000256" key="2">
    <source>
        <dbReference type="ARBA" id="ARBA00022448"/>
    </source>
</evidence>
<dbReference type="InterPro" id="IPR044770">
    <property type="entry name" value="MFS_spinster-like"/>
</dbReference>
<keyword evidence="5 6" id="KW-0472">Membrane</keyword>
<evidence type="ECO:0000259" key="7">
    <source>
        <dbReference type="PROSITE" id="PS50850"/>
    </source>
</evidence>
<dbReference type="STRING" id="1172194.WQQ_06750"/>
<evidence type="ECO:0000256" key="6">
    <source>
        <dbReference type="SAM" id="Phobius"/>
    </source>
</evidence>
<dbReference type="PANTHER" id="PTHR23505">
    <property type="entry name" value="SPINSTER"/>
    <property type="match status" value="1"/>
</dbReference>
<feature type="transmembrane region" description="Helical" evidence="6">
    <location>
        <begin position="410"/>
        <end position="430"/>
    </location>
</feature>
<evidence type="ECO:0000256" key="3">
    <source>
        <dbReference type="ARBA" id="ARBA00022692"/>
    </source>
</evidence>
<dbReference type="GO" id="GO:0016020">
    <property type="term" value="C:membrane"/>
    <property type="evidence" value="ECO:0007669"/>
    <property type="project" value="UniProtKB-SubCell"/>
</dbReference>
<comment type="subcellular location">
    <subcellularLocation>
        <location evidence="1">Membrane</location>
        <topology evidence="1">Multi-pass membrane protein</topology>
    </subcellularLocation>
</comment>
<dbReference type="AlphaFoldDB" id="I8T9P8"/>
<keyword evidence="4 6" id="KW-1133">Transmembrane helix</keyword>
<keyword evidence="3 6" id="KW-0812">Transmembrane</keyword>
<feature type="domain" description="Major facilitator superfamily (MFS) profile" evidence="7">
    <location>
        <begin position="18"/>
        <end position="434"/>
    </location>
</feature>
<keyword evidence="9" id="KW-1185">Reference proteome</keyword>
<comment type="caution">
    <text evidence="8">The sequence shown here is derived from an EMBL/GenBank/DDBJ whole genome shotgun (WGS) entry which is preliminary data.</text>
</comment>
<reference evidence="8 9" key="1">
    <citation type="journal article" date="2012" name="J. Bacteriol.">
        <title>Genome Sequence of n-Alkane-Degrading Hydrocarboniphaga effusa Strain AP103T (ATCC BAA-332T).</title>
        <authorList>
            <person name="Chang H.K."/>
            <person name="Zylstra G.J."/>
            <person name="Chae J.C."/>
        </authorList>
    </citation>
    <scope>NUCLEOTIDE SEQUENCE [LARGE SCALE GENOMIC DNA]</scope>
    <source>
        <strain evidence="8 9">AP103</strain>
    </source>
</reference>
<evidence type="ECO:0000313" key="8">
    <source>
        <dbReference type="EMBL" id="EIT70538.1"/>
    </source>
</evidence>
<feature type="transmembrane region" description="Helical" evidence="6">
    <location>
        <begin position="14"/>
        <end position="31"/>
    </location>
</feature>
<dbReference type="OrthoDB" id="6057322at2"/>
<dbReference type="PANTHER" id="PTHR23505:SF79">
    <property type="entry name" value="PROTEIN SPINSTER"/>
    <property type="match status" value="1"/>
</dbReference>
<dbReference type="SUPFAM" id="SSF103473">
    <property type="entry name" value="MFS general substrate transporter"/>
    <property type="match status" value="1"/>
</dbReference>
<name>I8T9P8_9GAMM</name>
<keyword evidence="2" id="KW-0813">Transport</keyword>
<feature type="transmembrane region" description="Helical" evidence="6">
    <location>
        <begin position="371"/>
        <end position="390"/>
    </location>
</feature>
<dbReference type="Proteomes" id="UP000003704">
    <property type="component" value="Unassembled WGS sequence"/>
</dbReference>
<feature type="transmembrane region" description="Helical" evidence="6">
    <location>
        <begin position="276"/>
        <end position="297"/>
    </location>
</feature>
<feature type="transmembrane region" description="Helical" evidence="6">
    <location>
        <begin position="110"/>
        <end position="132"/>
    </location>
</feature>
<proteinExistence type="predicted"/>
<dbReference type="InterPro" id="IPR036259">
    <property type="entry name" value="MFS_trans_sf"/>
</dbReference>
<dbReference type="InterPro" id="IPR020846">
    <property type="entry name" value="MFS_dom"/>
</dbReference>
<dbReference type="EMBL" id="AKGD01000001">
    <property type="protein sequence ID" value="EIT70538.1"/>
    <property type="molecule type" value="Genomic_DNA"/>
</dbReference>
<dbReference type="RefSeq" id="WP_007183631.1">
    <property type="nucleotide sequence ID" value="NZ_AKGD01000001.1"/>
</dbReference>
<feature type="transmembrane region" description="Helical" evidence="6">
    <location>
        <begin position="185"/>
        <end position="206"/>
    </location>
</feature>
<evidence type="ECO:0000256" key="1">
    <source>
        <dbReference type="ARBA" id="ARBA00004141"/>
    </source>
</evidence>
<feature type="transmembrane region" description="Helical" evidence="6">
    <location>
        <begin position="54"/>
        <end position="73"/>
    </location>
</feature>
<sequence length="442" mass="47121">MKSSVSGGPRVDSYSWYVCFVMMLTYAFNYMDRALLSTVVGPIEHEFGISDTTFGLLQGAAFGVFYCLFLFPLARLADRGNRRNLLMIAALVWCSATVFCGLARTVPELFAARIMTAVGEAIVFPCAVSILSDYFEPRRRVRAISLYSIGAYLGAALALGGGGFLLKLLGTTVVSLPVLGDLTPWRVVFVVVGGLGYVLIPLLLFVKEPMRRNDSGEVAGAPYTSQQVWEVFKRQRYAIGAAIVGFGSMSVAGQTIQSWAPTLFVRTHEWAPGNAAIWLGVLTLIMGPVGAISGGLLNDAIAKRGARDAKFVVGGWAAAISVLASLALTLQWAGLALVGAAMLNFLIGSGFSLCQAALAELVPNRMRAQTTALYSLTTMLFASTVGPLMIGVLNDHVFMDPSKIALSMRVVLPVSFAIATLALLGGRGVFRRALPEPAARTA</sequence>